<organism evidence="1 2">
    <name type="scientific">Blastopirellula retiformator</name>
    <dbReference type="NCBI Taxonomy" id="2527970"/>
    <lineage>
        <taxon>Bacteria</taxon>
        <taxon>Pseudomonadati</taxon>
        <taxon>Planctomycetota</taxon>
        <taxon>Planctomycetia</taxon>
        <taxon>Pirellulales</taxon>
        <taxon>Pirellulaceae</taxon>
        <taxon>Blastopirellula</taxon>
    </lineage>
</organism>
<sequence length="34" mass="4065">MPQMKANPFVVRKVSQHRMGRVRTFVSLELLDRH</sequence>
<keyword evidence="2" id="KW-1185">Reference proteome</keyword>
<accession>A0A5C5V2Q1</accession>
<proteinExistence type="predicted"/>
<dbReference type="AlphaFoldDB" id="A0A5C5V2Q1"/>
<reference evidence="1 2" key="1">
    <citation type="submission" date="2019-02" db="EMBL/GenBank/DDBJ databases">
        <title>Deep-cultivation of Planctomycetes and their phenomic and genomic characterization uncovers novel biology.</title>
        <authorList>
            <person name="Wiegand S."/>
            <person name="Jogler M."/>
            <person name="Boedeker C."/>
            <person name="Pinto D."/>
            <person name="Vollmers J."/>
            <person name="Rivas-Marin E."/>
            <person name="Kohn T."/>
            <person name="Peeters S.H."/>
            <person name="Heuer A."/>
            <person name="Rast P."/>
            <person name="Oberbeckmann S."/>
            <person name="Bunk B."/>
            <person name="Jeske O."/>
            <person name="Meyerdierks A."/>
            <person name="Storesund J.E."/>
            <person name="Kallscheuer N."/>
            <person name="Luecker S."/>
            <person name="Lage O.M."/>
            <person name="Pohl T."/>
            <person name="Merkel B.J."/>
            <person name="Hornburger P."/>
            <person name="Mueller R.-W."/>
            <person name="Bruemmer F."/>
            <person name="Labrenz M."/>
            <person name="Spormann A.M."/>
            <person name="Op Den Camp H."/>
            <person name="Overmann J."/>
            <person name="Amann R."/>
            <person name="Jetten M.S.M."/>
            <person name="Mascher T."/>
            <person name="Medema M.H."/>
            <person name="Devos D.P."/>
            <person name="Kaster A.-K."/>
            <person name="Ovreas L."/>
            <person name="Rohde M."/>
            <person name="Galperin M.Y."/>
            <person name="Jogler C."/>
        </authorList>
    </citation>
    <scope>NUCLEOTIDE SEQUENCE [LARGE SCALE GENOMIC DNA]</scope>
    <source>
        <strain evidence="1 2">Enr8</strain>
    </source>
</reference>
<dbReference type="EMBL" id="SJPF01000003">
    <property type="protein sequence ID" value="TWT32884.1"/>
    <property type="molecule type" value="Genomic_DNA"/>
</dbReference>
<evidence type="ECO:0000313" key="2">
    <source>
        <dbReference type="Proteomes" id="UP000318878"/>
    </source>
</evidence>
<name>A0A5C5V2Q1_9BACT</name>
<comment type="caution">
    <text evidence="1">The sequence shown here is derived from an EMBL/GenBank/DDBJ whole genome shotgun (WGS) entry which is preliminary data.</text>
</comment>
<dbReference type="Proteomes" id="UP000318878">
    <property type="component" value="Unassembled WGS sequence"/>
</dbReference>
<protein>
    <submittedName>
        <fullName evidence="1">Uncharacterized protein</fullName>
    </submittedName>
</protein>
<evidence type="ECO:0000313" key="1">
    <source>
        <dbReference type="EMBL" id="TWT32884.1"/>
    </source>
</evidence>
<gene>
    <name evidence="1" type="ORF">Enr8_26910</name>
</gene>